<keyword evidence="2" id="KW-0067">ATP-binding</keyword>
<feature type="domain" description="ABC transporter" evidence="4">
    <location>
        <begin position="6"/>
        <end position="217"/>
    </location>
</feature>
<dbReference type="PROSITE" id="PS00211">
    <property type="entry name" value="ABC_TRANSPORTER_1"/>
    <property type="match status" value="1"/>
</dbReference>
<dbReference type="InterPro" id="IPR051309">
    <property type="entry name" value="ABCF_ATPase"/>
</dbReference>
<dbReference type="CDD" id="cd03221">
    <property type="entry name" value="ABCF_EF-3"/>
    <property type="match status" value="2"/>
</dbReference>
<sequence length="597" mass="66912">MGKPLLEVQGIRKAYGKQTVLNDVSFLLSEGQKIALIGRNGAGKSTLVKILTGDIEPDAGSVTMFDRTHVGVVHQQEVLPDHVSTQGYLETVSGKPSWEVKKRGSRFGLHEAQLSKSPAALSGGYQMRVKLVAMFLQEPTLLFLDEPVNYLDLQTLLLLENVLADYRGSFLLIAHDRTFLQNTCDAVYEIERGNLTTYNGDVQSYLAWKAEQLEFIKRTNKKLSREIVHHQTFVDRFGAKASLATRAQNKMKHIQKLRSQIQKIDADLATTRIKIASPLVHPGLALRVRDLEIGYPGHSVAAGIGFDILRGEKVVITGENGRGKSTLLKTLVGNLEAMSGEYKWWKHANIGYYDQLTSASLSDKDTVLSHLMGCAPGNTSSEQILMMAGNFLFQGDALDKRVQVLSGGERARLALAGVLLQEHTVLVLDEPTNHLDVETEEGLALALKAYKGTVLFVSHARTFVSALADRILEVRHGSVREYIGPYEEYVQDVAELMEAESQLESEATLEDPLVEQDRVTRRQQYERARELQRSIKRLEGQMAVLESEKSAILKFFFNNPTDYAPAKSQRLEEIKSELERMEKSWMRYQIQLESVRQ</sequence>
<accession>A0A2H0RPF5</accession>
<feature type="coiled-coil region" evidence="3">
    <location>
        <begin position="486"/>
        <end position="591"/>
    </location>
</feature>
<proteinExistence type="predicted"/>
<dbReference type="EMBL" id="PCYM01000001">
    <property type="protein sequence ID" value="PIR47874.1"/>
    <property type="molecule type" value="Genomic_DNA"/>
</dbReference>
<protein>
    <recommendedName>
        <fullName evidence="4">ABC transporter domain-containing protein</fullName>
    </recommendedName>
</protein>
<name>A0A2H0RPF5_9BACT</name>
<dbReference type="InterPro" id="IPR003439">
    <property type="entry name" value="ABC_transporter-like_ATP-bd"/>
</dbReference>
<dbReference type="InterPro" id="IPR017871">
    <property type="entry name" value="ABC_transporter-like_CS"/>
</dbReference>
<organism evidence="5 6">
    <name type="scientific">Candidatus Uhrbacteria bacterium CG10_big_fil_rev_8_21_14_0_10_50_16</name>
    <dbReference type="NCBI Taxonomy" id="1975039"/>
    <lineage>
        <taxon>Bacteria</taxon>
        <taxon>Candidatus Uhriibacteriota</taxon>
    </lineage>
</organism>
<gene>
    <name evidence="5" type="ORF">COV06_00535</name>
</gene>
<evidence type="ECO:0000256" key="1">
    <source>
        <dbReference type="ARBA" id="ARBA00022741"/>
    </source>
</evidence>
<dbReference type="InterPro" id="IPR003593">
    <property type="entry name" value="AAA+_ATPase"/>
</dbReference>
<dbReference type="PANTHER" id="PTHR42855">
    <property type="entry name" value="ABC TRANSPORTER ATP-BINDING SUBUNIT"/>
    <property type="match status" value="1"/>
</dbReference>
<evidence type="ECO:0000313" key="5">
    <source>
        <dbReference type="EMBL" id="PIR47874.1"/>
    </source>
</evidence>
<feature type="domain" description="ABC transporter" evidence="4">
    <location>
        <begin position="286"/>
        <end position="501"/>
    </location>
</feature>
<dbReference type="SMART" id="SM00382">
    <property type="entry name" value="AAA"/>
    <property type="match status" value="2"/>
</dbReference>
<comment type="caution">
    <text evidence="5">The sequence shown here is derived from an EMBL/GenBank/DDBJ whole genome shotgun (WGS) entry which is preliminary data.</text>
</comment>
<evidence type="ECO:0000313" key="6">
    <source>
        <dbReference type="Proteomes" id="UP000230084"/>
    </source>
</evidence>
<evidence type="ECO:0000259" key="4">
    <source>
        <dbReference type="PROSITE" id="PS50893"/>
    </source>
</evidence>
<dbReference type="InterPro" id="IPR032781">
    <property type="entry name" value="ABC_tran_Xtn"/>
</dbReference>
<dbReference type="PROSITE" id="PS50893">
    <property type="entry name" value="ABC_TRANSPORTER_2"/>
    <property type="match status" value="2"/>
</dbReference>
<dbReference type="Pfam" id="PF00005">
    <property type="entry name" value="ABC_tran"/>
    <property type="match status" value="2"/>
</dbReference>
<dbReference type="GO" id="GO:0016887">
    <property type="term" value="F:ATP hydrolysis activity"/>
    <property type="evidence" value="ECO:0007669"/>
    <property type="project" value="InterPro"/>
</dbReference>
<keyword evidence="1" id="KW-0547">Nucleotide-binding</keyword>
<dbReference type="Pfam" id="PF12848">
    <property type="entry name" value="ABC_tran_Xtn"/>
    <property type="match status" value="1"/>
</dbReference>
<dbReference type="InterPro" id="IPR027417">
    <property type="entry name" value="P-loop_NTPase"/>
</dbReference>
<evidence type="ECO:0000256" key="3">
    <source>
        <dbReference type="SAM" id="Coils"/>
    </source>
</evidence>
<dbReference type="GO" id="GO:0005524">
    <property type="term" value="F:ATP binding"/>
    <property type="evidence" value="ECO:0007669"/>
    <property type="project" value="UniProtKB-KW"/>
</dbReference>
<dbReference type="SUPFAM" id="SSF52540">
    <property type="entry name" value="P-loop containing nucleoside triphosphate hydrolases"/>
    <property type="match status" value="2"/>
</dbReference>
<dbReference type="Gene3D" id="3.40.50.300">
    <property type="entry name" value="P-loop containing nucleotide triphosphate hydrolases"/>
    <property type="match status" value="2"/>
</dbReference>
<keyword evidence="3" id="KW-0175">Coiled coil</keyword>
<dbReference type="Proteomes" id="UP000230084">
    <property type="component" value="Unassembled WGS sequence"/>
</dbReference>
<dbReference type="AlphaFoldDB" id="A0A2H0RPF5"/>
<evidence type="ECO:0000256" key="2">
    <source>
        <dbReference type="ARBA" id="ARBA00022840"/>
    </source>
</evidence>
<dbReference type="NCBIfam" id="NF000355">
    <property type="entry name" value="ribo_prot_ABC_F"/>
    <property type="match status" value="1"/>
</dbReference>
<dbReference type="PANTHER" id="PTHR42855:SF2">
    <property type="entry name" value="DRUG RESISTANCE ABC TRANSPORTER,ATP-BINDING PROTEIN"/>
    <property type="match status" value="1"/>
</dbReference>
<reference evidence="5 6" key="1">
    <citation type="submission" date="2017-09" db="EMBL/GenBank/DDBJ databases">
        <title>Depth-based differentiation of microbial function through sediment-hosted aquifers and enrichment of novel symbionts in the deep terrestrial subsurface.</title>
        <authorList>
            <person name="Probst A.J."/>
            <person name="Ladd B."/>
            <person name="Jarett J.K."/>
            <person name="Geller-Mcgrath D.E."/>
            <person name="Sieber C.M."/>
            <person name="Emerson J.B."/>
            <person name="Anantharaman K."/>
            <person name="Thomas B.C."/>
            <person name="Malmstrom R."/>
            <person name="Stieglmeier M."/>
            <person name="Klingl A."/>
            <person name="Woyke T."/>
            <person name="Ryan C.M."/>
            <person name="Banfield J.F."/>
        </authorList>
    </citation>
    <scope>NUCLEOTIDE SEQUENCE [LARGE SCALE GENOMIC DNA]</scope>
    <source>
        <strain evidence="5">CG10_big_fil_rev_8_21_14_0_10_50_16</strain>
    </source>
</reference>